<dbReference type="PANTHER" id="PTHR42879">
    <property type="entry name" value="3-OXOACYL-(ACYL-CARRIER-PROTEIN) REDUCTASE"/>
    <property type="match status" value="1"/>
</dbReference>
<comment type="caution">
    <text evidence="3">The sequence shown here is derived from an EMBL/GenBank/DDBJ whole genome shotgun (WGS) entry which is preliminary data.</text>
</comment>
<dbReference type="PANTHER" id="PTHR42879:SF2">
    <property type="entry name" value="3-OXOACYL-[ACYL-CARRIER-PROTEIN] REDUCTASE FABG"/>
    <property type="match status" value="1"/>
</dbReference>
<comment type="similarity">
    <text evidence="1 2">Belongs to the short-chain dehydrogenases/reductases (SDR) family.</text>
</comment>
<dbReference type="Gene3D" id="3.40.50.720">
    <property type="entry name" value="NAD(P)-binding Rossmann-like Domain"/>
    <property type="match status" value="2"/>
</dbReference>
<dbReference type="RefSeq" id="WP_128693211.1">
    <property type="nucleotide sequence ID" value="NZ_LHQS01000001.1"/>
</dbReference>
<protein>
    <submittedName>
        <fullName evidence="3">Short-chain dehydrogenase</fullName>
    </submittedName>
</protein>
<dbReference type="InterPro" id="IPR036291">
    <property type="entry name" value="NAD(P)-bd_dom_sf"/>
</dbReference>
<keyword evidence="4" id="KW-1185">Reference proteome</keyword>
<evidence type="ECO:0000256" key="1">
    <source>
        <dbReference type="ARBA" id="ARBA00006484"/>
    </source>
</evidence>
<reference evidence="3 4" key="1">
    <citation type="journal article" date="2015" name="Int. J. Syst. Evol. Microbiol.">
        <title>Methanoculleus taiwanensis sp. nov., a methanogen isolated from deep marine sediment at the deformation front area near Taiwan.</title>
        <authorList>
            <person name="Weng C.Y."/>
            <person name="Chen S.C."/>
            <person name="Lai M.C."/>
            <person name="Wu S.Y."/>
            <person name="Lin S."/>
            <person name="Yang T.F."/>
            <person name="Chen P.C."/>
        </authorList>
    </citation>
    <scope>NUCLEOTIDE SEQUENCE [LARGE SCALE GENOMIC DNA]</scope>
    <source>
        <strain evidence="3 4">CYW4</strain>
    </source>
</reference>
<organism evidence="3 4">
    <name type="scientific">Methanoculleus taiwanensis</name>
    <dbReference type="NCBI Taxonomy" id="1550565"/>
    <lineage>
        <taxon>Archaea</taxon>
        <taxon>Methanobacteriati</taxon>
        <taxon>Methanobacteriota</taxon>
        <taxon>Stenosarchaea group</taxon>
        <taxon>Methanomicrobia</taxon>
        <taxon>Methanomicrobiales</taxon>
        <taxon>Methanomicrobiaceae</taxon>
        <taxon>Methanoculleus</taxon>
    </lineage>
</organism>
<dbReference type="PRINTS" id="PR00081">
    <property type="entry name" value="GDHRDH"/>
</dbReference>
<dbReference type="PROSITE" id="PS00061">
    <property type="entry name" value="ADH_SHORT"/>
    <property type="match status" value="1"/>
</dbReference>
<dbReference type="InterPro" id="IPR050259">
    <property type="entry name" value="SDR"/>
</dbReference>
<dbReference type="Pfam" id="PF00106">
    <property type="entry name" value="adh_short"/>
    <property type="match status" value="1"/>
</dbReference>
<dbReference type="EMBL" id="LHQS01000001">
    <property type="protein sequence ID" value="RXE56847.1"/>
    <property type="molecule type" value="Genomic_DNA"/>
</dbReference>
<accession>A0A498H2X8</accession>
<proteinExistence type="inferred from homology"/>
<dbReference type="InterPro" id="IPR002347">
    <property type="entry name" value="SDR_fam"/>
</dbReference>
<dbReference type="PRINTS" id="PR00080">
    <property type="entry name" value="SDRFAMILY"/>
</dbReference>
<dbReference type="InterPro" id="IPR020904">
    <property type="entry name" value="Sc_DH/Rdtase_CS"/>
</dbReference>
<dbReference type="AlphaFoldDB" id="A0A498H2X8"/>
<dbReference type="Pfam" id="PF13561">
    <property type="entry name" value="adh_short_C2"/>
    <property type="match status" value="1"/>
</dbReference>
<sequence>MAGRLEGEIAVVTGSDSGIRHATAVAFAREGADDVAVTIHNDVEGAERTANEVREHGRRAALAPLDQRDPARVGELFRRVTEELGTTTILVNDAGIDSTGRHAGKNRQGTIINVTSVHQEVPRAGAAGYCAAKGGLRNLTRCLSLELAESNITVKNIAPGMVLTPFNQPAIDDPEILKEQVASIPQKRAAEPEEITRVAVFLASREADYIHGTTVYVDGGLIQNMGQGA</sequence>
<dbReference type="SUPFAM" id="SSF51735">
    <property type="entry name" value="NAD(P)-binding Rossmann-fold domains"/>
    <property type="match status" value="1"/>
</dbReference>
<dbReference type="GO" id="GO:0032787">
    <property type="term" value="P:monocarboxylic acid metabolic process"/>
    <property type="evidence" value="ECO:0007669"/>
    <property type="project" value="UniProtKB-ARBA"/>
</dbReference>
<gene>
    <name evidence="3" type="ORF">ABH15_01435</name>
</gene>
<evidence type="ECO:0000313" key="4">
    <source>
        <dbReference type="Proteomes" id="UP000290932"/>
    </source>
</evidence>
<evidence type="ECO:0000256" key="2">
    <source>
        <dbReference type="RuleBase" id="RU000363"/>
    </source>
</evidence>
<name>A0A498H2X8_9EURY</name>
<evidence type="ECO:0000313" key="3">
    <source>
        <dbReference type="EMBL" id="RXE56847.1"/>
    </source>
</evidence>
<dbReference type="OrthoDB" id="24596at2157"/>
<dbReference type="Proteomes" id="UP000290932">
    <property type="component" value="Unassembled WGS sequence"/>
</dbReference>